<dbReference type="STRING" id="1384054.N790_01050"/>
<dbReference type="OrthoDB" id="9804759at2"/>
<dbReference type="GO" id="GO:0048039">
    <property type="term" value="F:ubiquinone binding"/>
    <property type="evidence" value="ECO:0007669"/>
    <property type="project" value="InterPro"/>
</dbReference>
<evidence type="ECO:0000313" key="5">
    <source>
        <dbReference type="Proteomes" id="UP000029392"/>
    </source>
</evidence>
<dbReference type="GO" id="GO:0045333">
    <property type="term" value="P:cellular respiration"/>
    <property type="evidence" value="ECO:0007669"/>
    <property type="project" value="InterPro"/>
</dbReference>
<evidence type="ECO:0000256" key="2">
    <source>
        <dbReference type="ARBA" id="ARBA00022649"/>
    </source>
</evidence>
<dbReference type="eggNOG" id="COG2867">
    <property type="taxonomic scope" value="Bacteria"/>
</dbReference>
<protein>
    <recommendedName>
        <fullName evidence="3">Coenzyme Q-binding protein COQ10 START domain-containing protein</fullName>
    </recommendedName>
</protein>
<dbReference type="EMBL" id="AVCH01000104">
    <property type="protein sequence ID" value="KFN49982.1"/>
    <property type="molecule type" value="Genomic_DNA"/>
</dbReference>
<comment type="caution">
    <text evidence="4">The sequence shown here is derived from an EMBL/GenBank/DDBJ whole genome shotgun (WGS) entry which is preliminary data.</text>
</comment>
<keyword evidence="2" id="KW-1277">Toxin-antitoxin system</keyword>
<dbReference type="CDD" id="cd07813">
    <property type="entry name" value="COQ10p_like"/>
    <property type="match status" value="1"/>
</dbReference>
<dbReference type="Pfam" id="PF03364">
    <property type="entry name" value="Polyketide_cyc"/>
    <property type="match status" value="1"/>
</dbReference>
<dbReference type="RefSeq" id="WP_043801732.1">
    <property type="nucleotide sequence ID" value="NZ_AVCH01000104.1"/>
</dbReference>
<proteinExistence type="inferred from homology"/>
<evidence type="ECO:0000259" key="3">
    <source>
        <dbReference type="Pfam" id="PF03364"/>
    </source>
</evidence>
<evidence type="ECO:0000256" key="1">
    <source>
        <dbReference type="ARBA" id="ARBA00008918"/>
    </source>
</evidence>
<reference evidence="4 5" key="1">
    <citation type="submission" date="2013-09" db="EMBL/GenBank/DDBJ databases">
        <title>Genome sequencing of Arenimonas malthae.</title>
        <authorList>
            <person name="Chen F."/>
            <person name="Wang G."/>
        </authorList>
    </citation>
    <scope>NUCLEOTIDE SEQUENCE [LARGE SCALE GENOMIC DNA]</scope>
    <source>
        <strain evidence="4 5">CC-JY-1</strain>
    </source>
</reference>
<comment type="similarity">
    <text evidence="1">Belongs to the ribosome association toxin RatA family.</text>
</comment>
<dbReference type="PANTHER" id="PTHR12901:SF10">
    <property type="entry name" value="COENZYME Q-BINDING PROTEIN COQ10, MITOCHONDRIAL"/>
    <property type="match status" value="1"/>
</dbReference>
<sequence>MTSIQRHALVRHSARRMFDLVNDVAAYPARFPWCESSQVLEVSETHMLARLDLRLAGLRTSFTTRNTLEAPTRIDLQLVEGPFRKLTGAWHFHSLAEDACKVSLAMDFEVAGKVLGSALAIGFQGVADRMVDDFCREADRA</sequence>
<dbReference type="PANTHER" id="PTHR12901">
    <property type="entry name" value="SPERM PROTEIN HOMOLOG"/>
    <property type="match status" value="1"/>
</dbReference>
<accession>A0A091BEQ4</accession>
<dbReference type="PATRIC" id="fig|1384054.3.peg.985"/>
<dbReference type="InterPro" id="IPR023393">
    <property type="entry name" value="START-like_dom_sf"/>
</dbReference>
<dbReference type="SUPFAM" id="SSF55961">
    <property type="entry name" value="Bet v1-like"/>
    <property type="match status" value="1"/>
</dbReference>
<keyword evidence="5" id="KW-1185">Reference proteome</keyword>
<dbReference type="Proteomes" id="UP000029392">
    <property type="component" value="Unassembled WGS sequence"/>
</dbReference>
<evidence type="ECO:0000313" key="4">
    <source>
        <dbReference type="EMBL" id="KFN49982.1"/>
    </source>
</evidence>
<organism evidence="4 5">
    <name type="scientific">Arenimonas malthae CC-JY-1</name>
    <dbReference type="NCBI Taxonomy" id="1384054"/>
    <lineage>
        <taxon>Bacteria</taxon>
        <taxon>Pseudomonadati</taxon>
        <taxon>Pseudomonadota</taxon>
        <taxon>Gammaproteobacteria</taxon>
        <taxon>Lysobacterales</taxon>
        <taxon>Lysobacteraceae</taxon>
        <taxon>Arenimonas</taxon>
    </lineage>
</organism>
<name>A0A091BEQ4_9GAMM</name>
<dbReference type="Gene3D" id="3.30.530.20">
    <property type="match status" value="1"/>
</dbReference>
<gene>
    <name evidence="4" type="ORF">N790_01050</name>
</gene>
<dbReference type="AlphaFoldDB" id="A0A091BEQ4"/>
<dbReference type="InterPro" id="IPR044996">
    <property type="entry name" value="COQ10-like"/>
</dbReference>
<feature type="domain" description="Coenzyme Q-binding protein COQ10 START" evidence="3">
    <location>
        <begin position="10"/>
        <end position="135"/>
    </location>
</feature>
<dbReference type="InterPro" id="IPR005031">
    <property type="entry name" value="COQ10_START"/>
</dbReference>